<reference evidence="2 3" key="1">
    <citation type="submission" date="2019-04" db="EMBL/GenBank/DDBJ databases">
        <title>Niastella caeni sp. nov., isolated from activated sludge.</title>
        <authorList>
            <person name="Sheng M."/>
        </authorList>
    </citation>
    <scope>NUCLEOTIDE SEQUENCE [LARGE SCALE GENOMIC DNA]</scope>
    <source>
        <strain evidence="2 3">HX-2-15</strain>
    </source>
</reference>
<evidence type="ECO:0000313" key="2">
    <source>
        <dbReference type="EMBL" id="THU36109.1"/>
    </source>
</evidence>
<dbReference type="RefSeq" id="WP_136579348.1">
    <property type="nucleotide sequence ID" value="NZ_STFF01000006.1"/>
</dbReference>
<dbReference type="Proteomes" id="UP000306918">
    <property type="component" value="Unassembled WGS sequence"/>
</dbReference>
<dbReference type="EMBL" id="STFF01000006">
    <property type="protein sequence ID" value="THU36109.1"/>
    <property type="molecule type" value="Genomic_DNA"/>
</dbReference>
<keyword evidence="3" id="KW-1185">Reference proteome</keyword>
<keyword evidence="1" id="KW-0732">Signal</keyword>
<sequence>MKKFVLSVTLIVAYAVAFAQVNLTGANKEVPVLTDFCNPEDAQKIVTEIMNAVGLKPDFILKPAKVTNIEAAVSRHKRYILYNPEFIDWINKTTNNKWAAIALLAHEIGHHLNGHTLKKRGNSLLELEADEFAGFVLHKLGASLERSQHVMNYIAKAQRSATHPARADRMLAIKTGWMKAMTSPAAANDVALDRNN</sequence>
<evidence type="ECO:0000256" key="1">
    <source>
        <dbReference type="SAM" id="SignalP"/>
    </source>
</evidence>
<name>A0A4S8HNR2_9BACT</name>
<feature type="signal peptide" evidence="1">
    <location>
        <begin position="1"/>
        <end position="19"/>
    </location>
</feature>
<dbReference type="AlphaFoldDB" id="A0A4S8HNR2"/>
<gene>
    <name evidence="2" type="ORF">FAM09_22255</name>
</gene>
<proteinExistence type="predicted"/>
<protein>
    <recommendedName>
        <fullName evidence="4">Peptidase M48 domain-containing protein</fullName>
    </recommendedName>
</protein>
<dbReference type="OrthoDB" id="1173761at2"/>
<accession>A0A4S8HNR2</accession>
<organism evidence="2 3">
    <name type="scientific">Niastella caeni</name>
    <dbReference type="NCBI Taxonomy" id="2569763"/>
    <lineage>
        <taxon>Bacteria</taxon>
        <taxon>Pseudomonadati</taxon>
        <taxon>Bacteroidota</taxon>
        <taxon>Chitinophagia</taxon>
        <taxon>Chitinophagales</taxon>
        <taxon>Chitinophagaceae</taxon>
        <taxon>Niastella</taxon>
    </lineage>
</organism>
<feature type="chain" id="PRO_5020579780" description="Peptidase M48 domain-containing protein" evidence="1">
    <location>
        <begin position="20"/>
        <end position="196"/>
    </location>
</feature>
<comment type="caution">
    <text evidence="2">The sequence shown here is derived from an EMBL/GenBank/DDBJ whole genome shotgun (WGS) entry which is preliminary data.</text>
</comment>
<evidence type="ECO:0008006" key="4">
    <source>
        <dbReference type="Google" id="ProtNLM"/>
    </source>
</evidence>
<evidence type="ECO:0000313" key="3">
    <source>
        <dbReference type="Proteomes" id="UP000306918"/>
    </source>
</evidence>